<dbReference type="KEGG" id="lxl:KDY119_03215"/>
<dbReference type="Pfam" id="PF09348">
    <property type="entry name" value="DUF1990"/>
    <property type="match status" value="1"/>
</dbReference>
<keyword evidence="3" id="KW-1185">Reference proteome</keyword>
<protein>
    <recommendedName>
        <fullName evidence="1">DUF1990 domain-containing protein</fullName>
    </recommendedName>
</protein>
<name>A0A5P9QF51_9MICO</name>
<dbReference type="Proteomes" id="UP000326702">
    <property type="component" value="Chromosome"/>
</dbReference>
<accession>A0A5P9QF51</accession>
<feature type="domain" description="DUF1990" evidence="1">
    <location>
        <begin position="18"/>
        <end position="159"/>
    </location>
</feature>
<dbReference type="PIRSF" id="PIRSF010260">
    <property type="entry name" value="UCP010260"/>
    <property type="match status" value="1"/>
</dbReference>
<proteinExistence type="predicted"/>
<gene>
    <name evidence="2" type="ORF">KDY119_03215</name>
</gene>
<dbReference type="InterPro" id="IPR018960">
    <property type="entry name" value="DUF1990"/>
</dbReference>
<dbReference type="PANTHER" id="PTHR34202">
    <property type="entry name" value="UPF0548 PROTEIN"/>
    <property type="match status" value="1"/>
</dbReference>
<evidence type="ECO:0000259" key="1">
    <source>
        <dbReference type="Pfam" id="PF09348"/>
    </source>
</evidence>
<evidence type="ECO:0000313" key="2">
    <source>
        <dbReference type="EMBL" id="QFU99680.1"/>
    </source>
</evidence>
<dbReference type="PANTHER" id="PTHR34202:SF1">
    <property type="entry name" value="UPF0548 PROTEIN"/>
    <property type="match status" value="1"/>
</dbReference>
<sequence>MILPDPRAAWSGPPLGRARALHVSGVVGHGAGAFARAADAIATWRMHDGAGVRVRDPSGGPPARATVGVRVRVGLGPLPLGGTCRVVDAGRDDREAWVLYATEPDHVEQGTERFAVLLDDDGDVRGDVAAWSQPRAWPLRAAGPVGRLGQRTIAHRYLSALARLSRPG</sequence>
<organism evidence="2 3">
    <name type="scientific">Luteimicrobium xylanilyticum</name>
    <dbReference type="NCBI Taxonomy" id="1133546"/>
    <lineage>
        <taxon>Bacteria</taxon>
        <taxon>Bacillati</taxon>
        <taxon>Actinomycetota</taxon>
        <taxon>Actinomycetes</taxon>
        <taxon>Micrococcales</taxon>
        <taxon>Luteimicrobium</taxon>
    </lineage>
</organism>
<dbReference type="InterPro" id="IPR014457">
    <property type="entry name" value="UCP010260"/>
</dbReference>
<dbReference type="RefSeq" id="WP_153022533.1">
    <property type="nucleotide sequence ID" value="NZ_BAABIH010000016.1"/>
</dbReference>
<dbReference type="OrthoDB" id="120660at2"/>
<dbReference type="EMBL" id="CP045529">
    <property type="protein sequence ID" value="QFU99680.1"/>
    <property type="molecule type" value="Genomic_DNA"/>
</dbReference>
<evidence type="ECO:0000313" key="3">
    <source>
        <dbReference type="Proteomes" id="UP000326702"/>
    </source>
</evidence>
<dbReference type="AlphaFoldDB" id="A0A5P9QF51"/>
<reference evidence="2 3" key="1">
    <citation type="submission" date="2019-10" db="EMBL/GenBank/DDBJ databases">
        <title>Genome sequence of Luteimicrobium xylanilyticum HY-24.</title>
        <authorList>
            <person name="Kim D.Y."/>
            <person name="Park H.-Y."/>
        </authorList>
    </citation>
    <scope>NUCLEOTIDE SEQUENCE [LARGE SCALE GENOMIC DNA]</scope>
    <source>
        <strain evidence="2 3">HY-24</strain>
    </source>
</reference>